<dbReference type="Proteomes" id="UP000031938">
    <property type="component" value="Unassembled WGS sequence"/>
</dbReference>
<sequence length="59" mass="6670">MKKEKAGNPNEEDNLDLGPLVSEDRLNTVHEMVEEAKQEGTRVLLFGKTTRSVFSTSRH</sequence>
<dbReference type="PATRIC" id="fig|889306.3.peg.2201"/>
<dbReference type="EMBL" id="JXRP01000017">
    <property type="protein sequence ID" value="KIL45837.1"/>
    <property type="molecule type" value="Genomic_DNA"/>
</dbReference>
<accession>A0A0C2VA42</accession>
<dbReference type="InterPro" id="IPR016161">
    <property type="entry name" value="Ald_DH/histidinol_DH"/>
</dbReference>
<comment type="caution">
    <text evidence="3">The sequence shown here is derived from an EMBL/GenBank/DDBJ whole genome shotgun (WGS) entry which is preliminary data.</text>
</comment>
<feature type="domain" description="Aldehyde dehydrogenase" evidence="2">
    <location>
        <begin position="2"/>
        <end position="48"/>
    </location>
</feature>
<dbReference type="InterPro" id="IPR016163">
    <property type="entry name" value="Ald_DH_C"/>
</dbReference>
<keyword evidence="4" id="KW-1185">Reference proteome</keyword>
<dbReference type="GO" id="GO:0016620">
    <property type="term" value="F:oxidoreductase activity, acting on the aldehyde or oxo group of donors, NAD or NADP as acceptor"/>
    <property type="evidence" value="ECO:0007669"/>
    <property type="project" value="InterPro"/>
</dbReference>
<evidence type="ECO:0000313" key="3">
    <source>
        <dbReference type="EMBL" id="KIL45837.1"/>
    </source>
</evidence>
<protein>
    <recommendedName>
        <fullName evidence="2">Aldehyde dehydrogenase domain-containing protein</fullName>
    </recommendedName>
</protein>
<dbReference type="AlphaFoldDB" id="A0A0C2VA42"/>
<evidence type="ECO:0000313" key="4">
    <source>
        <dbReference type="Proteomes" id="UP000031938"/>
    </source>
</evidence>
<reference evidence="3 4" key="1">
    <citation type="submission" date="2015-01" db="EMBL/GenBank/DDBJ databases">
        <title>Genome sequencing of Jeotgalibacillus soli.</title>
        <authorList>
            <person name="Goh K.M."/>
            <person name="Chan K.-G."/>
            <person name="Yaakop A.S."/>
            <person name="Ee R."/>
            <person name="Gan H.M."/>
            <person name="Chan C.S."/>
        </authorList>
    </citation>
    <scope>NUCLEOTIDE SEQUENCE [LARGE SCALE GENOMIC DNA]</scope>
    <source>
        <strain evidence="3 4">P9</strain>
    </source>
</reference>
<gene>
    <name evidence="3" type="ORF">KP78_21860</name>
</gene>
<dbReference type="SUPFAM" id="SSF53720">
    <property type="entry name" value="ALDH-like"/>
    <property type="match status" value="1"/>
</dbReference>
<proteinExistence type="predicted"/>
<evidence type="ECO:0000256" key="1">
    <source>
        <dbReference type="SAM" id="MobiDB-lite"/>
    </source>
</evidence>
<dbReference type="Pfam" id="PF00171">
    <property type="entry name" value="Aldedh"/>
    <property type="match status" value="1"/>
</dbReference>
<dbReference type="STRING" id="889306.KP78_21860"/>
<organism evidence="3 4">
    <name type="scientific">Jeotgalibacillus soli</name>
    <dbReference type="NCBI Taxonomy" id="889306"/>
    <lineage>
        <taxon>Bacteria</taxon>
        <taxon>Bacillati</taxon>
        <taxon>Bacillota</taxon>
        <taxon>Bacilli</taxon>
        <taxon>Bacillales</taxon>
        <taxon>Caryophanaceae</taxon>
        <taxon>Jeotgalibacillus</taxon>
    </lineage>
</organism>
<evidence type="ECO:0000259" key="2">
    <source>
        <dbReference type="Pfam" id="PF00171"/>
    </source>
</evidence>
<feature type="region of interest" description="Disordered" evidence="1">
    <location>
        <begin position="1"/>
        <end position="21"/>
    </location>
</feature>
<name>A0A0C2VA42_9BACL</name>
<dbReference type="InterPro" id="IPR015590">
    <property type="entry name" value="Aldehyde_DH_dom"/>
</dbReference>
<dbReference type="Gene3D" id="3.40.309.10">
    <property type="entry name" value="Aldehyde Dehydrogenase, Chain A, domain 2"/>
    <property type="match status" value="1"/>
</dbReference>